<dbReference type="AlphaFoldDB" id="A0A8T1UZ10"/>
<reference evidence="1" key="1">
    <citation type="submission" date="2021-01" db="EMBL/GenBank/DDBJ databases">
        <title>Phytophthora aleatoria, a newly-described species from Pinus radiata is distinct from Phytophthora cactorum isolates based on comparative genomics.</title>
        <authorList>
            <person name="Mcdougal R."/>
            <person name="Panda P."/>
            <person name="Williams N."/>
            <person name="Studholme D.J."/>
        </authorList>
    </citation>
    <scope>NUCLEOTIDE SEQUENCE</scope>
    <source>
        <strain evidence="1">NZFS 3830</strain>
    </source>
</reference>
<evidence type="ECO:0000313" key="2">
    <source>
        <dbReference type="Proteomes" id="UP000688947"/>
    </source>
</evidence>
<organism evidence="1 2">
    <name type="scientific">Phytophthora cactorum</name>
    <dbReference type="NCBI Taxonomy" id="29920"/>
    <lineage>
        <taxon>Eukaryota</taxon>
        <taxon>Sar</taxon>
        <taxon>Stramenopiles</taxon>
        <taxon>Oomycota</taxon>
        <taxon>Peronosporomycetes</taxon>
        <taxon>Peronosporales</taxon>
        <taxon>Peronosporaceae</taxon>
        <taxon>Phytophthora</taxon>
    </lineage>
</organism>
<evidence type="ECO:0000313" key="1">
    <source>
        <dbReference type="EMBL" id="KAG6973078.1"/>
    </source>
</evidence>
<gene>
    <name evidence="1" type="ORF">JG687_00001091</name>
</gene>
<dbReference type="EMBL" id="JAENGZ010000025">
    <property type="protein sequence ID" value="KAG6973078.1"/>
    <property type="molecule type" value="Genomic_DNA"/>
</dbReference>
<name>A0A8T1UZ10_9STRA</name>
<comment type="caution">
    <text evidence="1">The sequence shown here is derived from an EMBL/GenBank/DDBJ whole genome shotgun (WGS) entry which is preliminary data.</text>
</comment>
<accession>A0A8T1UZ10</accession>
<proteinExistence type="predicted"/>
<sequence length="109" mass="12294">MRYYDGRFEQDTALIATLFNQLQRHTAIRKATQVGSTRASVFLGLGELANSQEFREVLHTARYNPESAQTKRVNAHLLRLLSLVGGCVPFSLFERATTRPKILGFKSPL</sequence>
<protein>
    <submittedName>
        <fullName evidence="1">Uncharacterized protein</fullName>
    </submittedName>
</protein>
<dbReference type="Proteomes" id="UP000688947">
    <property type="component" value="Unassembled WGS sequence"/>
</dbReference>
<dbReference type="OrthoDB" id="10476568at2759"/>